<accession>A0A2S1SF63</accession>
<gene>
    <name evidence="2" type="ORF">HYN49_03325</name>
</gene>
<feature type="domain" description="Tetrapyrrole biosynthesis uroporphyrinogen III synthase" evidence="1">
    <location>
        <begin position="43"/>
        <end position="209"/>
    </location>
</feature>
<sequence length="218" mass="24339">MTRVLSTKKLLPNQRQFLLNAGISVIEADFILVQEKEFTFTEIFDNLIFTSANAVKVVASHPDVQEIRRKPCFCVGEKTAALLDEVGFTVMEIVDNASALAEMIKKNYAKETFTFFCGSLRMETLPVNLKISGISFNEIEVYETVLAPKKINAEVDGLLFFSPSAVESYLAENQIDNQICFCIGATTAKALEQKTKNIVMANKPSVENVIIQTIQHFK</sequence>
<evidence type="ECO:0000313" key="3">
    <source>
        <dbReference type="Proteomes" id="UP000244937"/>
    </source>
</evidence>
<dbReference type="PANTHER" id="PTHR12390:SF0">
    <property type="entry name" value="UROPORPHYRINOGEN-III SYNTHASE"/>
    <property type="match status" value="1"/>
</dbReference>
<dbReference type="KEGG" id="fpal:HYN49_03325"/>
<proteinExistence type="predicted"/>
<keyword evidence="3" id="KW-1185">Reference proteome</keyword>
<dbReference type="InterPro" id="IPR036108">
    <property type="entry name" value="4pyrrol_syn_uPrphyn_synt_sf"/>
</dbReference>
<dbReference type="CDD" id="cd06578">
    <property type="entry name" value="HemD"/>
    <property type="match status" value="1"/>
</dbReference>
<dbReference type="GO" id="GO:0005829">
    <property type="term" value="C:cytosol"/>
    <property type="evidence" value="ECO:0007669"/>
    <property type="project" value="TreeGrafter"/>
</dbReference>
<evidence type="ECO:0000313" key="2">
    <source>
        <dbReference type="EMBL" id="AWI25001.1"/>
    </source>
</evidence>
<dbReference type="EMBL" id="CP029187">
    <property type="protein sequence ID" value="AWI25001.1"/>
    <property type="molecule type" value="Genomic_DNA"/>
</dbReference>
<dbReference type="PANTHER" id="PTHR12390">
    <property type="entry name" value="UROPORPHYRINOGEN III SYNTHASE"/>
    <property type="match status" value="1"/>
</dbReference>
<dbReference type="Gene3D" id="3.40.50.10090">
    <property type="match status" value="2"/>
</dbReference>
<organism evidence="2 3">
    <name type="scientific">Flavobacterium pallidum</name>
    <dbReference type="NCBI Taxonomy" id="2172098"/>
    <lineage>
        <taxon>Bacteria</taxon>
        <taxon>Pseudomonadati</taxon>
        <taxon>Bacteroidota</taxon>
        <taxon>Flavobacteriia</taxon>
        <taxon>Flavobacteriales</taxon>
        <taxon>Flavobacteriaceae</taxon>
        <taxon>Flavobacterium</taxon>
    </lineage>
</organism>
<dbReference type="GO" id="GO:0006780">
    <property type="term" value="P:uroporphyrinogen III biosynthetic process"/>
    <property type="evidence" value="ECO:0007669"/>
    <property type="project" value="InterPro"/>
</dbReference>
<dbReference type="OrthoDB" id="1523900at2"/>
<dbReference type="RefSeq" id="WP_108902796.1">
    <property type="nucleotide sequence ID" value="NZ_CP029187.1"/>
</dbReference>
<name>A0A2S1SF63_9FLAO</name>
<dbReference type="InterPro" id="IPR039793">
    <property type="entry name" value="UROS/Hem4"/>
</dbReference>
<dbReference type="InterPro" id="IPR003754">
    <property type="entry name" value="4pyrrol_synth_uPrphyn_synth"/>
</dbReference>
<dbReference type="Proteomes" id="UP000244937">
    <property type="component" value="Chromosome"/>
</dbReference>
<dbReference type="GO" id="GO:0004852">
    <property type="term" value="F:uroporphyrinogen-III synthase activity"/>
    <property type="evidence" value="ECO:0007669"/>
    <property type="project" value="InterPro"/>
</dbReference>
<protein>
    <submittedName>
        <fullName evidence="2">Uroporphyrinogen-III synthase</fullName>
    </submittedName>
</protein>
<evidence type="ECO:0000259" key="1">
    <source>
        <dbReference type="Pfam" id="PF02602"/>
    </source>
</evidence>
<dbReference type="AlphaFoldDB" id="A0A2S1SF63"/>
<dbReference type="Pfam" id="PF02602">
    <property type="entry name" value="HEM4"/>
    <property type="match status" value="1"/>
</dbReference>
<dbReference type="SUPFAM" id="SSF69618">
    <property type="entry name" value="HemD-like"/>
    <property type="match status" value="1"/>
</dbReference>
<reference evidence="2 3" key="1">
    <citation type="submission" date="2018-05" db="EMBL/GenBank/DDBJ databases">
        <title>Genome sequencing of Flavobacterium sp. HYN0049.</title>
        <authorList>
            <person name="Yi H."/>
            <person name="Baek C."/>
        </authorList>
    </citation>
    <scope>NUCLEOTIDE SEQUENCE [LARGE SCALE GENOMIC DNA]</scope>
    <source>
        <strain evidence="2 3">HYN0049</strain>
    </source>
</reference>